<dbReference type="InterPro" id="IPR006094">
    <property type="entry name" value="Oxid_FAD_bind_N"/>
</dbReference>
<organism evidence="8 9">
    <name type="scientific">Gigaspora margarita</name>
    <dbReference type="NCBI Taxonomy" id="4874"/>
    <lineage>
        <taxon>Eukaryota</taxon>
        <taxon>Fungi</taxon>
        <taxon>Fungi incertae sedis</taxon>
        <taxon>Mucoromycota</taxon>
        <taxon>Glomeromycotina</taxon>
        <taxon>Glomeromycetes</taxon>
        <taxon>Diversisporales</taxon>
        <taxon>Gigasporaceae</taxon>
        <taxon>Gigaspora</taxon>
    </lineage>
</organism>
<keyword evidence="9" id="KW-1185">Reference proteome</keyword>
<dbReference type="GO" id="GO:0071949">
    <property type="term" value="F:FAD binding"/>
    <property type="evidence" value="ECO:0007669"/>
    <property type="project" value="InterPro"/>
</dbReference>
<dbReference type="PROSITE" id="PS51387">
    <property type="entry name" value="FAD_PCMH"/>
    <property type="match status" value="1"/>
</dbReference>
<evidence type="ECO:0000313" key="9">
    <source>
        <dbReference type="Proteomes" id="UP000439903"/>
    </source>
</evidence>
<evidence type="ECO:0000256" key="2">
    <source>
        <dbReference type="ARBA" id="ARBA00005466"/>
    </source>
</evidence>
<keyword evidence="4" id="KW-0274">FAD</keyword>
<dbReference type="PANTHER" id="PTHR42973:SF39">
    <property type="entry name" value="FAD-BINDING PCMH-TYPE DOMAIN-CONTAINING PROTEIN"/>
    <property type="match status" value="1"/>
</dbReference>
<evidence type="ECO:0000256" key="3">
    <source>
        <dbReference type="ARBA" id="ARBA00022630"/>
    </source>
</evidence>
<dbReference type="Proteomes" id="UP000439903">
    <property type="component" value="Unassembled WGS sequence"/>
</dbReference>
<dbReference type="PROSITE" id="PS00862">
    <property type="entry name" value="OX2_COVAL_FAD"/>
    <property type="match status" value="1"/>
</dbReference>
<name>A0A8H4B3P9_GIGMA</name>
<dbReference type="OrthoDB" id="415825at2759"/>
<protein>
    <submittedName>
        <fullName evidence="8">FAD-binding protein</fullName>
    </submittedName>
</protein>
<keyword evidence="3" id="KW-0285">Flavoprotein</keyword>
<sequence length="593" mass="67270">MNASSNNAISQEPFDDFDLNEHFESYILLSQNYREQFSYPWIAYIMMFDHFSLLKDETRFRVSSARNLWVSSNNYKPEQKFLSTKAVHNEQPVRNKKFLILGEKLPTASILFPGSNAYEEAIFIGNLLYRFKTPSIVVQAVTEEDVAVTVKFAKEHGLKLTVKSGGHSYAGYCLNHGGIVLDISSMNKVSIDHENMTVSIQGGAVWRDAYSLLKEKDLRLMMIGGQCPTVGVSAFLLGAGLSPFSRRYGLGIDNLLEMTIITANGEKVTVTHDDIDPAKRDLFWAIHGGGGGNFGITVSVKTKLHNLRDPNGTVVCGELTWNLPKQEADFKAMMNVWNTTTWPEEMSQCLKDLAPLFDFNPDNGLEAMHWTDWEVIDASFDVFSQVYYHHGSFIFAEGGITPKVAAIITQLMEEAKTLVPDSSSNSASECHILWDHIGGATTKLKPEDTAFPWRDGVYVATVRAQWVDPSLHKRMFEFVDRAKELLLPYSIQGKAAYINYIDSTVENWQEAYYADNYPRLQHVKSHWDPTNFFQFEQSIEPVGHKRTHHRKPGWKPWEKFTPPTPQQLGNPKTKNHVYATNAHIRRSMLSHKE</sequence>
<dbReference type="Pfam" id="PF08031">
    <property type="entry name" value="BBE"/>
    <property type="match status" value="1"/>
</dbReference>
<dbReference type="SUPFAM" id="SSF56176">
    <property type="entry name" value="FAD-binding/transporter-associated domain-like"/>
    <property type="match status" value="1"/>
</dbReference>
<dbReference type="InterPro" id="IPR016169">
    <property type="entry name" value="FAD-bd_PCMH_sub2"/>
</dbReference>
<proteinExistence type="inferred from homology"/>
<evidence type="ECO:0000256" key="6">
    <source>
        <dbReference type="SAM" id="MobiDB-lite"/>
    </source>
</evidence>
<accession>A0A8H4B3P9</accession>
<evidence type="ECO:0000259" key="7">
    <source>
        <dbReference type="PROSITE" id="PS51387"/>
    </source>
</evidence>
<feature type="domain" description="FAD-binding PCMH-type" evidence="7">
    <location>
        <begin position="130"/>
        <end position="307"/>
    </location>
</feature>
<dbReference type="PANTHER" id="PTHR42973">
    <property type="entry name" value="BINDING OXIDOREDUCTASE, PUTATIVE (AFU_ORTHOLOGUE AFUA_1G17690)-RELATED"/>
    <property type="match status" value="1"/>
</dbReference>
<dbReference type="InterPro" id="IPR050416">
    <property type="entry name" value="FAD-linked_Oxidoreductase"/>
</dbReference>
<keyword evidence="5" id="KW-0560">Oxidoreductase</keyword>
<comment type="cofactor">
    <cofactor evidence="1">
        <name>FAD</name>
        <dbReference type="ChEBI" id="CHEBI:57692"/>
    </cofactor>
</comment>
<evidence type="ECO:0000256" key="5">
    <source>
        <dbReference type="ARBA" id="ARBA00023002"/>
    </source>
</evidence>
<dbReference type="InterPro" id="IPR036318">
    <property type="entry name" value="FAD-bd_PCMH-like_sf"/>
</dbReference>
<evidence type="ECO:0000313" key="8">
    <source>
        <dbReference type="EMBL" id="KAF0557540.1"/>
    </source>
</evidence>
<feature type="region of interest" description="Disordered" evidence="6">
    <location>
        <begin position="545"/>
        <end position="573"/>
    </location>
</feature>
<gene>
    <name evidence="8" type="ORF">F8M41_013306</name>
</gene>
<dbReference type="GO" id="GO:0016491">
    <property type="term" value="F:oxidoreductase activity"/>
    <property type="evidence" value="ECO:0007669"/>
    <property type="project" value="UniProtKB-KW"/>
</dbReference>
<dbReference type="Pfam" id="PF01565">
    <property type="entry name" value="FAD_binding_4"/>
    <property type="match status" value="1"/>
</dbReference>
<dbReference type="InterPro" id="IPR016166">
    <property type="entry name" value="FAD-bd_PCMH"/>
</dbReference>
<dbReference type="Gene3D" id="3.30.465.10">
    <property type="match status" value="2"/>
</dbReference>
<reference evidence="8 9" key="1">
    <citation type="journal article" date="2019" name="Environ. Microbiol.">
        <title>At the nexus of three kingdoms: the genome of the mycorrhizal fungus Gigaspora margarita provides insights into plant, endobacterial and fungal interactions.</title>
        <authorList>
            <person name="Venice F."/>
            <person name="Ghignone S."/>
            <person name="Salvioli di Fossalunga A."/>
            <person name="Amselem J."/>
            <person name="Novero M."/>
            <person name="Xianan X."/>
            <person name="Sedzielewska Toro K."/>
            <person name="Morin E."/>
            <person name="Lipzen A."/>
            <person name="Grigoriev I.V."/>
            <person name="Henrissat B."/>
            <person name="Martin F.M."/>
            <person name="Bonfante P."/>
        </authorList>
    </citation>
    <scope>NUCLEOTIDE SEQUENCE [LARGE SCALE GENOMIC DNA]</scope>
    <source>
        <strain evidence="8 9">BEG34</strain>
    </source>
</reference>
<evidence type="ECO:0000256" key="4">
    <source>
        <dbReference type="ARBA" id="ARBA00022827"/>
    </source>
</evidence>
<comment type="similarity">
    <text evidence="2">Belongs to the oxygen-dependent FAD-linked oxidoreductase family.</text>
</comment>
<dbReference type="EMBL" id="WTPW01000028">
    <property type="protein sequence ID" value="KAF0557540.1"/>
    <property type="molecule type" value="Genomic_DNA"/>
</dbReference>
<dbReference type="InterPro" id="IPR006093">
    <property type="entry name" value="Oxy_OxRdtase_FAD_BS"/>
</dbReference>
<comment type="caution">
    <text evidence="8">The sequence shown here is derived from an EMBL/GenBank/DDBJ whole genome shotgun (WGS) entry which is preliminary data.</text>
</comment>
<dbReference type="InterPro" id="IPR012951">
    <property type="entry name" value="BBE"/>
</dbReference>
<dbReference type="AlphaFoldDB" id="A0A8H4B3P9"/>
<evidence type="ECO:0000256" key="1">
    <source>
        <dbReference type="ARBA" id="ARBA00001974"/>
    </source>
</evidence>